<proteinExistence type="predicted"/>
<feature type="signal peptide" evidence="1">
    <location>
        <begin position="1"/>
        <end position="20"/>
    </location>
</feature>
<organism evidence="2 3">
    <name type="scientific">Reichenbachiella ulvae</name>
    <dbReference type="NCBI Taxonomy" id="2980104"/>
    <lineage>
        <taxon>Bacteria</taxon>
        <taxon>Pseudomonadati</taxon>
        <taxon>Bacteroidota</taxon>
        <taxon>Cytophagia</taxon>
        <taxon>Cytophagales</taxon>
        <taxon>Reichenbachiellaceae</taxon>
        <taxon>Reichenbachiella</taxon>
    </lineage>
</organism>
<evidence type="ECO:0000313" key="3">
    <source>
        <dbReference type="Proteomes" id="UP001300692"/>
    </source>
</evidence>
<gene>
    <name evidence="2" type="ORF">N7U62_12770</name>
</gene>
<evidence type="ECO:0000313" key="2">
    <source>
        <dbReference type="EMBL" id="MCV9387545.1"/>
    </source>
</evidence>
<accession>A0ABT3CV17</accession>
<reference evidence="2 3" key="1">
    <citation type="submission" date="2022-10" db="EMBL/GenBank/DDBJ databases">
        <title>Comparative genomics and taxonomic characterization of three novel marine species of genus Reichenbachiella exhibiting antioxidant and polysaccharide degradation activities.</title>
        <authorList>
            <person name="Muhammad N."/>
            <person name="Lee Y.-J."/>
            <person name="Ko J."/>
            <person name="Kim S.-G."/>
        </authorList>
    </citation>
    <scope>NUCLEOTIDE SEQUENCE [LARGE SCALE GENOMIC DNA]</scope>
    <source>
        <strain evidence="2 3">ABR2-5</strain>
    </source>
</reference>
<dbReference type="Proteomes" id="UP001300692">
    <property type="component" value="Unassembled WGS sequence"/>
</dbReference>
<sequence length="285" mass="32120">MKKLSFLISPLLFTAFFIQAQQLPKVPELNGHVFNSIEAMRSPFIRTQFGLNMSMANTSVFNSQSVEVGDTTLFSLRNELLYVGLSLRYSQRVKDWANFFMRLNYSARLGTGAQSILTQGISSITSTETGVKFKLSSGKKHQLAMYYSLTNTQASIVDVTAYVNDLIDGADDPSVTQKIPSLISGGGLTFSYAPSHWLGINTDMKMAYGETLKRGESKWQYFYALNMDFYFEELIGFPISLVIGGSTNTQVNTFSIHGEQHLQCLFQTSLFWIRFLLDCTYSLYR</sequence>
<evidence type="ECO:0008006" key="4">
    <source>
        <dbReference type="Google" id="ProtNLM"/>
    </source>
</evidence>
<dbReference type="EMBL" id="JAOYOD010000001">
    <property type="protein sequence ID" value="MCV9387545.1"/>
    <property type="molecule type" value="Genomic_DNA"/>
</dbReference>
<keyword evidence="3" id="KW-1185">Reference proteome</keyword>
<keyword evidence="1" id="KW-0732">Signal</keyword>
<comment type="caution">
    <text evidence="2">The sequence shown here is derived from an EMBL/GenBank/DDBJ whole genome shotgun (WGS) entry which is preliminary data.</text>
</comment>
<feature type="chain" id="PRO_5046428924" description="Type IX secretion system membrane protein PorP/SprF" evidence="1">
    <location>
        <begin position="21"/>
        <end position="285"/>
    </location>
</feature>
<dbReference type="RefSeq" id="WP_264138366.1">
    <property type="nucleotide sequence ID" value="NZ_JAOYOD010000001.1"/>
</dbReference>
<name>A0ABT3CV17_9BACT</name>
<protein>
    <recommendedName>
        <fullName evidence="4">Type IX secretion system membrane protein PorP/SprF</fullName>
    </recommendedName>
</protein>
<evidence type="ECO:0000256" key="1">
    <source>
        <dbReference type="SAM" id="SignalP"/>
    </source>
</evidence>